<keyword evidence="2" id="KW-1185">Reference proteome</keyword>
<protein>
    <submittedName>
        <fullName evidence="1">Sorbitol related enzyme</fullName>
    </submittedName>
</protein>
<name>A0A2Z7ATW7_9LAMI</name>
<dbReference type="AlphaFoldDB" id="A0A2Z7ATW7"/>
<dbReference type="Proteomes" id="UP000250235">
    <property type="component" value="Unassembled WGS sequence"/>
</dbReference>
<proteinExistence type="predicted"/>
<reference evidence="1 2" key="1">
    <citation type="journal article" date="2015" name="Proc. Natl. Acad. Sci. U.S.A.">
        <title>The resurrection genome of Boea hygrometrica: A blueprint for survival of dehydration.</title>
        <authorList>
            <person name="Xiao L."/>
            <person name="Yang G."/>
            <person name="Zhang L."/>
            <person name="Yang X."/>
            <person name="Zhao S."/>
            <person name="Ji Z."/>
            <person name="Zhou Q."/>
            <person name="Hu M."/>
            <person name="Wang Y."/>
            <person name="Chen M."/>
            <person name="Xu Y."/>
            <person name="Jin H."/>
            <person name="Xiao X."/>
            <person name="Hu G."/>
            <person name="Bao F."/>
            <person name="Hu Y."/>
            <person name="Wan P."/>
            <person name="Li L."/>
            <person name="Deng X."/>
            <person name="Kuang T."/>
            <person name="Xiang C."/>
            <person name="Zhu J.K."/>
            <person name="Oliver M.J."/>
            <person name="He Y."/>
        </authorList>
    </citation>
    <scope>NUCLEOTIDE SEQUENCE [LARGE SCALE GENOMIC DNA]</scope>
    <source>
        <strain evidence="2">cv. XS01</strain>
    </source>
</reference>
<organism evidence="1 2">
    <name type="scientific">Dorcoceras hygrometricum</name>
    <dbReference type="NCBI Taxonomy" id="472368"/>
    <lineage>
        <taxon>Eukaryota</taxon>
        <taxon>Viridiplantae</taxon>
        <taxon>Streptophyta</taxon>
        <taxon>Embryophyta</taxon>
        <taxon>Tracheophyta</taxon>
        <taxon>Spermatophyta</taxon>
        <taxon>Magnoliopsida</taxon>
        <taxon>eudicotyledons</taxon>
        <taxon>Gunneridae</taxon>
        <taxon>Pentapetalae</taxon>
        <taxon>asterids</taxon>
        <taxon>lamiids</taxon>
        <taxon>Lamiales</taxon>
        <taxon>Gesneriaceae</taxon>
        <taxon>Didymocarpoideae</taxon>
        <taxon>Trichosporeae</taxon>
        <taxon>Loxocarpinae</taxon>
        <taxon>Dorcoceras</taxon>
    </lineage>
</organism>
<evidence type="ECO:0000313" key="2">
    <source>
        <dbReference type="Proteomes" id="UP000250235"/>
    </source>
</evidence>
<sequence length="184" mass="20720">MVRVLICTIWSQGSKLIRADGLIYSIWSRLQADLGKRAAGLAMKTFKVKSGVRNQAEAKLNQLEQKLRRVASWSWNDKAAGALSIDDVISSDITISRKIYQQRASTRCWCLKLAIAKRCRLHKLIRHRFAFSQDDVPVASYSAPSRRLQCFAYPVAGNPDAGKADVVKICKPVDKESNAKKQWK</sequence>
<accession>A0A2Z7ATW7</accession>
<evidence type="ECO:0000313" key="1">
    <source>
        <dbReference type="EMBL" id="KZV24933.1"/>
    </source>
</evidence>
<gene>
    <name evidence="1" type="ORF">F511_28504</name>
</gene>
<dbReference type="EMBL" id="KV012492">
    <property type="protein sequence ID" value="KZV24933.1"/>
    <property type="molecule type" value="Genomic_DNA"/>
</dbReference>